<gene>
    <name evidence="1" type="ORF">HYPBUDRAFT_151812</name>
</gene>
<dbReference type="RefSeq" id="XP_020079600.1">
    <property type="nucleotide sequence ID" value="XM_020220697.1"/>
</dbReference>
<proteinExistence type="predicted"/>
<dbReference type="EMBL" id="KV454538">
    <property type="protein sequence ID" value="ODV70533.1"/>
    <property type="molecule type" value="Genomic_DNA"/>
</dbReference>
<evidence type="ECO:0000313" key="2">
    <source>
        <dbReference type="Proteomes" id="UP000095085"/>
    </source>
</evidence>
<organism evidence="1 2">
    <name type="scientific">Hyphopichia burtonii NRRL Y-1933</name>
    <dbReference type="NCBI Taxonomy" id="984485"/>
    <lineage>
        <taxon>Eukaryota</taxon>
        <taxon>Fungi</taxon>
        <taxon>Dikarya</taxon>
        <taxon>Ascomycota</taxon>
        <taxon>Saccharomycotina</taxon>
        <taxon>Pichiomycetes</taxon>
        <taxon>Debaryomycetaceae</taxon>
        <taxon>Hyphopichia</taxon>
    </lineage>
</organism>
<evidence type="ECO:0000313" key="1">
    <source>
        <dbReference type="EMBL" id="ODV70533.1"/>
    </source>
</evidence>
<protein>
    <submittedName>
        <fullName evidence="1">Uncharacterized protein</fullName>
    </submittedName>
</protein>
<sequence length="260" mass="30348">MKGRIPPGPDAKASIANTLQVFLKFHIRDVSLFFVEIGCRTALNQAPRLFVLSKLEEKQLKNLQHFTVYVLKMLSVLVKYAPARQLFINPDNPEEEYDILRQIVLEFSRVLFPSSEDYPDLHIEASETYLKENYVLDMLIKQDFGYSHFDLTAKVSQMPSIDKSSEKFKHWSKNVDCNYFRALDKLSDFTPDEKLQIRLLYHGFRKTLSILVDENESRQSIAQAALLLKSFNDLYNDLRVRLNVHIEHHIPVLYRDPSLL</sequence>
<reference evidence="2" key="1">
    <citation type="submission" date="2016-05" db="EMBL/GenBank/DDBJ databases">
        <title>Comparative genomics of biotechnologically important yeasts.</title>
        <authorList>
            <consortium name="DOE Joint Genome Institute"/>
            <person name="Riley R."/>
            <person name="Haridas S."/>
            <person name="Wolfe K.H."/>
            <person name="Lopes M.R."/>
            <person name="Hittinger C.T."/>
            <person name="Goker M."/>
            <person name="Salamov A."/>
            <person name="Wisecaver J."/>
            <person name="Long T.M."/>
            <person name="Aerts A.L."/>
            <person name="Barry K."/>
            <person name="Choi C."/>
            <person name="Clum A."/>
            <person name="Coughlan A.Y."/>
            <person name="Deshpande S."/>
            <person name="Douglass A.P."/>
            <person name="Hanson S.J."/>
            <person name="Klenk H.-P."/>
            <person name="Labutti K."/>
            <person name="Lapidus A."/>
            <person name="Lindquist E."/>
            <person name="Lipzen A."/>
            <person name="Meier-Kolthoff J.P."/>
            <person name="Ohm R.A."/>
            <person name="Otillar R.P."/>
            <person name="Pangilinan J."/>
            <person name="Peng Y."/>
            <person name="Rokas A."/>
            <person name="Rosa C.A."/>
            <person name="Scheuner C."/>
            <person name="Sibirny A.A."/>
            <person name="Slot J.C."/>
            <person name="Stielow J.B."/>
            <person name="Sun H."/>
            <person name="Kurtzman C.P."/>
            <person name="Blackwell M."/>
            <person name="Grigoriev I.V."/>
            <person name="Jeffries T.W."/>
        </authorList>
    </citation>
    <scope>NUCLEOTIDE SEQUENCE [LARGE SCALE GENOMIC DNA]</scope>
    <source>
        <strain evidence="2">NRRL Y-1933</strain>
    </source>
</reference>
<dbReference type="AlphaFoldDB" id="A0A1E4RTD3"/>
<name>A0A1E4RTD3_9ASCO</name>
<dbReference type="GeneID" id="30995247"/>
<keyword evidence="2" id="KW-1185">Reference proteome</keyword>
<accession>A0A1E4RTD3</accession>
<dbReference type="Proteomes" id="UP000095085">
    <property type="component" value="Unassembled WGS sequence"/>
</dbReference>